<dbReference type="AlphaFoldDB" id="A0A645FGW7"/>
<sequence length="29" mass="3215">MIDVDSEVGDNVKEALKTIEGVTRVRVLK</sequence>
<organism evidence="1">
    <name type="scientific">bioreactor metagenome</name>
    <dbReference type="NCBI Taxonomy" id="1076179"/>
    <lineage>
        <taxon>unclassified sequences</taxon>
        <taxon>metagenomes</taxon>
        <taxon>ecological metagenomes</taxon>
    </lineage>
</organism>
<protein>
    <submittedName>
        <fullName evidence="1">Uncharacterized protein</fullName>
    </submittedName>
</protein>
<name>A0A645FGW7_9ZZZZ</name>
<dbReference type="EMBL" id="VSSQ01060143">
    <property type="protein sequence ID" value="MPN13621.1"/>
    <property type="molecule type" value="Genomic_DNA"/>
</dbReference>
<accession>A0A645FGW7</accession>
<comment type="caution">
    <text evidence="1">The sequence shown here is derived from an EMBL/GenBank/DDBJ whole genome shotgun (WGS) entry which is preliminary data.</text>
</comment>
<proteinExistence type="predicted"/>
<evidence type="ECO:0000313" key="1">
    <source>
        <dbReference type="EMBL" id="MPN13621.1"/>
    </source>
</evidence>
<gene>
    <name evidence="1" type="ORF">SDC9_160943</name>
</gene>
<reference evidence="1" key="1">
    <citation type="submission" date="2019-08" db="EMBL/GenBank/DDBJ databases">
        <authorList>
            <person name="Kucharzyk K."/>
            <person name="Murdoch R.W."/>
            <person name="Higgins S."/>
            <person name="Loffler F."/>
        </authorList>
    </citation>
    <scope>NUCLEOTIDE SEQUENCE</scope>
</reference>